<dbReference type="Gene3D" id="2.20.28.10">
    <property type="match status" value="1"/>
</dbReference>
<evidence type="ECO:0000256" key="5">
    <source>
        <dbReference type="ARBA" id="ARBA00022741"/>
    </source>
</evidence>
<dbReference type="GO" id="GO:0003697">
    <property type="term" value="F:single-stranded DNA binding"/>
    <property type="evidence" value="ECO:0007669"/>
    <property type="project" value="TreeGrafter"/>
</dbReference>
<dbReference type="InterPro" id="IPR036388">
    <property type="entry name" value="WH-like_DNA-bd_sf"/>
</dbReference>
<proteinExistence type="inferred from homology"/>
<evidence type="ECO:0000256" key="9">
    <source>
        <dbReference type="ARBA" id="ARBA00023125"/>
    </source>
</evidence>
<dbReference type="InterPro" id="IPR027925">
    <property type="entry name" value="MCM_N"/>
</dbReference>
<accession>A0A8H3TTU0</accession>
<dbReference type="GO" id="GO:0005524">
    <property type="term" value="F:ATP binding"/>
    <property type="evidence" value="ECO:0007669"/>
    <property type="project" value="UniProtKB-KW"/>
</dbReference>
<dbReference type="SUPFAM" id="SSF50249">
    <property type="entry name" value="Nucleic acid-binding proteins"/>
    <property type="match status" value="1"/>
</dbReference>
<dbReference type="Gene3D" id="2.40.50.140">
    <property type="entry name" value="Nucleic acid-binding proteins"/>
    <property type="match status" value="1"/>
</dbReference>
<protein>
    <recommendedName>
        <fullName evidence="3">DNA helicase</fullName>
        <ecNumber evidence="3">3.6.4.12</ecNumber>
    </recommendedName>
</protein>
<evidence type="ECO:0000259" key="13">
    <source>
        <dbReference type="PROSITE" id="PS50051"/>
    </source>
</evidence>
<dbReference type="GO" id="GO:0005656">
    <property type="term" value="C:nuclear pre-replicative complex"/>
    <property type="evidence" value="ECO:0007669"/>
    <property type="project" value="UniProtKB-ARBA"/>
</dbReference>
<dbReference type="Pfam" id="PF17855">
    <property type="entry name" value="MCM_lid"/>
    <property type="match status" value="1"/>
</dbReference>
<dbReference type="Pfam" id="PF14551">
    <property type="entry name" value="MCM_N"/>
    <property type="match status" value="1"/>
</dbReference>
<keyword evidence="5 11" id="KW-0547">Nucleotide-binding</keyword>
<name>A0A8H3TTU0_9TREE</name>
<feature type="region of interest" description="Disordered" evidence="12">
    <location>
        <begin position="569"/>
        <end position="596"/>
    </location>
</feature>
<comment type="subcellular location">
    <subcellularLocation>
        <location evidence="1">Nucleus</location>
    </subcellularLocation>
</comment>
<dbReference type="InterPro" id="IPR033762">
    <property type="entry name" value="MCM_OB"/>
</dbReference>
<dbReference type="GO" id="GO:0031261">
    <property type="term" value="C:DNA replication preinitiation complex"/>
    <property type="evidence" value="ECO:0007669"/>
    <property type="project" value="UniProtKB-ARBA"/>
</dbReference>
<dbReference type="GO" id="GO:0006279">
    <property type="term" value="P:premeiotic DNA replication"/>
    <property type="evidence" value="ECO:0007669"/>
    <property type="project" value="UniProtKB-ARBA"/>
</dbReference>
<dbReference type="InterPro" id="IPR001208">
    <property type="entry name" value="MCM_dom"/>
</dbReference>
<dbReference type="Pfam" id="PF00493">
    <property type="entry name" value="MCM"/>
    <property type="match status" value="1"/>
</dbReference>
<keyword evidence="7" id="KW-0347">Helicase</keyword>
<dbReference type="GO" id="GO:0016787">
    <property type="term" value="F:hydrolase activity"/>
    <property type="evidence" value="ECO:0007669"/>
    <property type="project" value="UniProtKB-KW"/>
</dbReference>
<dbReference type="GO" id="GO:1902975">
    <property type="term" value="P:mitotic DNA replication initiation"/>
    <property type="evidence" value="ECO:0007669"/>
    <property type="project" value="TreeGrafter"/>
</dbReference>
<feature type="domain" description="MCM C-terminal AAA(+) ATPase" evidence="13">
    <location>
        <begin position="635"/>
        <end position="846"/>
    </location>
</feature>
<evidence type="ECO:0000256" key="8">
    <source>
        <dbReference type="ARBA" id="ARBA00022840"/>
    </source>
</evidence>
<sequence>MSSPPLDFPSSSAGGDDRSSQAGGRTPTARRNPRGVLGGMSSPAIVNDALPSTMSSPLQFPSSSNRGSVPPSAGRLGRYAAQNSLGARASQLSSDAGLAGAGRSPAGPAGDQPLFFPGSGESTPRRPRRGDIHSSLPFSSPSLARRVMPFNNPSQSSQNRLGNPPSAAGSVGGMRSSSPPIGANYNLTSDDNAPSLSMANSGALEGRSDALGEQNGSEASDGGMVKFIWGTTIELQPAMNQFRDFLINFKPKYRAAYNRKVREEIVAEQNTMGPSYGFSMDSTSAANAVPAPNPLYDDLSREKAEEKLYVRYMTTMRKTTQTNLNLDSLNLLAYPPSKKLYNQLLSYPQEVIPIMDQVLKDVMIELCEDAWAALQDGLEKDLLMEEANEMQGRIYKVRPFGGEKTVNMRDLNPGDTDKLVSIKGLVIRATPVIPDMKLAFFRCLVCQHTVQEEIDRGRINEPQRCPREECNKLGTMTLIHNRSEFADKQVVRLQETPDSVPDGQTPHTVSLCAYDELVDLVKPGDRVVVTGIFRSIPVRLNSRQRSIKSLFKTYIDVVHVKRTNVARMGYDQTTRGGEGRPPGIGVGGEDDDEEGLSHADRMDIEGEADEAGQPQPSRNAEMEEQLRELSRRPDIYDTLSRSLAPSIWEMDDVKKGILLQLFGGTNKSISRGGGSGGPRYRGDINVLMVGDPGTSKSQILSYVHKIAPRGVYTSGKGSSAVGLTAYVTRDPDSKQLVLESGALVLSDGGVCCIDEFDKMSDATRSVLHEVMEQQTVSIAKAGIITTLNARTSILAAANPVNSKYNPRLPIPANIDLPPTLISRFDLLYLVLDKIDESTDRRLAKHLVSLYLEDRPDTGGQDILPVETVTAYITHARTKIHPVLTEAASQALVTSYVEMRKVGEDVRTQERRITATTRQLESMIRLSEAHARMRWSETVELQDVKEAFRLIRDAIRESATDPITGQIDLDLITTGAGQQQRKLRGDLKREILALLDTNRQGLRWQSAIRSIEEQSSIPVDINEFAEVVRDLEHEGIIKVVGERERRTIRRIAD</sequence>
<evidence type="ECO:0000256" key="2">
    <source>
        <dbReference type="ARBA" id="ARBA00008010"/>
    </source>
</evidence>
<evidence type="ECO:0000256" key="7">
    <source>
        <dbReference type="ARBA" id="ARBA00022806"/>
    </source>
</evidence>
<dbReference type="InterPro" id="IPR018525">
    <property type="entry name" value="MCM_CS"/>
</dbReference>
<dbReference type="Proteomes" id="UP000620104">
    <property type="component" value="Unassembled WGS sequence"/>
</dbReference>
<feature type="compositionally biased region" description="Polar residues" evidence="12">
    <location>
        <begin position="1"/>
        <end position="13"/>
    </location>
</feature>
<dbReference type="AlphaFoldDB" id="A0A8H3TTU0"/>
<dbReference type="EMBL" id="BLZA01000019">
    <property type="protein sequence ID" value="GHJ86763.1"/>
    <property type="molecule type" value="Genomic_DNA"/>
</dbReference>
<dbReference type="GO" id="GO:0000727">
    <property type="term" value="P:double-strand break repair via break-induced replication"/>
    <property type="evidence" value="ECO:0007669"/>
    <property type="project" value="TreeGrafter"/>
</dbReference>
<feature type="compositionally biased region" description="Polar residues" evidence="12">
    <location>
        <begin position="175"/>
        <end position="200"/>
    </location>
</feature>
<reference evidence="14" key="1">
    <citation type="submission" date="2020-07" db="EMBL/GenBank/DDBJ databases">
        <title>Draft Genome Sequence of a Deep-Sea Yeast, Naganishia (Cryptococcus) liquefaciens strain N6.</title>
        <authorList>
            <person name="Han Y.W."/>
            <person name="Kajitani R."/>
            <person name="Morimoto H."/>
            <person name="Parhat M."/>
            <person name="Tsubouchi H."/>
            <person name="Bakenova O."/>
            <person name="Ogata M."/>
            <person name="Argunhan B."/>
            <person name="Aoki R."/>
            <person name="Kajiwara S."/>
            <person name="Itoh T."/>
            <person name="Iwasaki H."/>
        </authorList>
    </citation>
    <scope>NUCLEOTIDE SEQUENCE</scope>
    <source>
        <strain evidence="14">N6</strain>
    </source>
</reference>
<dbReference type="SMART" id="SM00350">
    <property type="entry name" value="MCM"/>
    <property type="match status" value="1"/>
</dbReference>
<dbReference type="Pfam" id="PF17207">
    <property type="entry name" value="MCM_OB"/>
    <property type="match status" value="1"/>
</dbReference>
<dbReference type="PROSITE" id="PS00847">
    <property type="entry name" value="MCM_1"/>
    <property type="match status" value="1"/>
</dbReference>
<feature type="compositionally biased region" description="Polar residues" evidence="12">
    <location>
        <begin position="81"/>
        <end position="94"/>
    </location>
</feature>
<dbReference type="InterPro" id="IPR027417">
    <property type="entry name" value="P-loop_NTPase"/>
</dbReference>
<evidence type="ECO:0000256" key="4">
    <source>
        <dbReference type="ARBA" id="ARBA00022705"/>
    </source>
</evidence>
<dbReference type="GO" id="GO:0017116">
    <property type="term" value="F:single-stranded DNA helicase activity"/>
    <property type="evidence" value="ECO:0007669"/>
    <property type="project" value="TreeGrafter"/>
</dbReference>
<dbReference type="InterPro" id="IPR031327">
    <property type="entry name" value="MCM"/>
</dbReference>
<dbReference type="Gene3D" id="3.30.1640.10">
    <property type="entry name" value="mini-chromosome maintenance (MCM) complex, chain A, domain 1"/>
    <property type="match status" value="1"/>
</dbReference>
<feature type="compositionally biased region" description="Low complexity" evidence="12">
    <location>
        <begin position="96"/>
        <end position="110"/>
    </location>
</feature>
<dbReference type="InterPro" id="IPR008047">
    <property type="entry name" value="MCM_4"/>
</dbReference>
<keyword evidence="8 11" id="KW-0067">ATP-binding</keyword>
<comment type="caution">
    <text evidence="14">The sequence shown here is derived from an EMBL/GenBank/DDBJ whole genome shotgun (WGS) entry which is preliminary data.</text>
</comment>
<gene>
    <name evidence="14" type="ORF">NliqN6_3165</name>
</gene>
<evidence type="ECO:0000313" key="15">
    <source>
        <dbReference type="Proteomes" id="UP000620104"/>
    </source>
</evidence>
<dbReference type="GO" id="GO:0043596">
    <property type="term" value="C:nuclear replication fork"/>
    <property type="evidence" value="ECO:0007669"/>
    <property type="project" value="UniProtKB-ARBA"/>
</dbReference>
<dbReference type="Gene3D" id="1.10.10.10">
    <property type="entry name" value="Winged helix-like DNA-binding domain superfamily/Winged helix DNA-binding domain"/>
    <property type="match status" value="1"/>
</dbReference>
<evidence type="ECO:0000256" key="6">
    <source>
        <dbReference type="ARBA" id="ARBA00022801"/>
    </source>
</evidence>
<evidence type="ECO:0000256" key="1">
    <source>
        <dbReference type="ARBA" id="ARBA00004123"/>
    </source>
</evidence>
<dbReference type="InterPro" id="IPR012340">
    <property type="entry name" value="NA-bd_OB-fold"/>
</dbReference>
<dbReference type="EC" id="3.6.4.12" evidence="3"/>
<dbReference type="PANTHER" id="PTHR11630:SF66">
    <property type="entry name" value="DNA REPLICATION LICENSING FACTOR MCM4"/>
    <property type="match status" value="1"/>
</dbReference>
<dbReference type="PRINTS" id="PR01657">
    <property type="entry name" value="MCMFAMILY"/>
</dbReference>
<feature type="region of interest" description="Disordered" evidence="12">
    <location>
        <begin position="1"/>
        <end position="201"/>
    </location>
</feature>
<keyword evidence="6" id="KW-0378">Hydrolase</keyword>
<dbReference type="GO" id="GO:0006271">
    <property type="term" value="P:DNA strand elongation involved in DNA replication"/>
    <property type="evidence" value="ECO:0007669"/>
    <property type="project" value="TreeGrafter"/>
</dbReference>
<dbReference type="FunFam" id="2.20.28.10:FF:000003">
    <property type="entry name" value="DNA helicase"/>
    <property type="match status" value="1"/>
</dbReference>
<evidence type="ECO:0000256" key="12">
    <source>
        <dbReference type="SAM" id="MobiDB-lite"/>
    </source>
</evidence>
<keyword evidence="9 11" id="KW-0238">DNA-binding</keyword>
<evidence type="ECO:0000313" key="14">
    <source>
        <dbReference type="EMBL" id="GHJ86763.1"/>
    </source>
</evidence>
<dbReference type="FunFam" id="3.40.50.300:FF:000217">
    <property type="entry name" value="DNA helicase"/>
    <property type="match status" value="1"/>
</dbReference>
<keyword evidence="4" id="KW-0235">DNA replication</keyword>
<evidence type="ECO:0000256" key="3">
    <source>
        <dbReference type="ARBA" id="ARBA00012551"/>
    </source>
</evidence>
<feature type="compositionally biased region" description="Polar residues" evidence="12">
    <location>
        <begin position="50"/>
        <end position="67"/>
    </location>
</feature>
<organism evidence="14 15">
    <name type="scientific">Naganishia liquefaciens</name>
    <dbReference type="NCBI Taxonomy" id="104408"/>
    <lineage>
        <taxon>Eukaryota</taxon>
        <taxon>Fungi</taxon>
        <taxon>Dikarya</taxon>
        <taxon>Basidiomycota</taxon>
        <taxon>Agaricomycotina</taxon>
        <taxon>Tremellomycetes</taxon>
        <taxon>Filobasidiales</taxon>
        <taxon>Filobasidiaceae</taxon>
        <taxon>Naganishia</taxon>
    </lineage>
</organism>
<feature type="compositionally biased region" description="Polar residues" evidence="12">
    <location>
        <begin position="151"/>
        <end position="161"/>
    </location>
</feature>
<dbReference type="Pfam" id="PF21128">
    <property type="entry name" value="WHD_MCM4"/>
    <property type="match status" value="1"/>
</dbReference>
<dbReference type="InterPro" id="IPR041562">
    <property type="entry name" value="MCM_lid"/>
</dbReference>
<dbReference type="Gene3D" id="3.40.50.300">
    <property type="entry name" value="P-loop containing nucleotide triphosphate hydrolases"/>
    <property type="match status" value="1"/>
</dbReference>
<dbReference type="GO" id="GO:0097373">
    <property type="term" value="C:MCM core complex"/>
    <property type="evidence" value="ECO:0007669"/>
    <property type="project" value="UniProtKB-ARBA"/>
</dbReference>
<dbReference type="PRINTS" id="PR01660">
    <property type="entry name" value="MCMPROTEIN4"/>
</dbReference>
<dbReference type="PANTHER" id="PTHR11630">
    <property type="entry name" value="DNA REPLICATION LICENSING FACTOR MCM FAMILY MEMBER"/>
    <property type="match status" value="1"/>
</dbReference>
<keyword evidence="15" id="KW-1185">Reference proteome</keyword>
<evidence type="ECO:0000256" key="11">
    <source>
        <dbReference type="RuleBase" id="RU004070"/>
    </source>
</evidence>
<dbReference type="CDD" id="cd17755">
    <property type="entry name" value="MCM4"/>
    <property type="match status" value="1"/>
</dbReference>
<keyword evidence="10" id="KW-0539">Nucleus</keyword>
<evidence type="ECO:0000256" key="10">
    <source>
        <dbReference type="ARBA" id="ARBA00023242"/>
    </source>
</evidence>
<dbReference type="OrthoDB" id="10251574at2759"/>
<dbReference type="GO" id="GO:0042555">
    <property type="term" value="C:MCM complex"/>
    <property type="evidence" value="ECO:0007669"/>
    <property type="project" value="InterPro"/>
</dbReference>
<dbReference type="PROSITE" id="PS50051">
    <property type="entry name" value="MCM_2"/>
    <property type="match status" value="1"/>
</dbReference>
<comment type="similarity">
    <text evidence="2 11">Belongs to the MCM family.</text>
</comment>
<dbReference type="SUPFAM" id="SSF52540">
    <property type="entry name" value="P-loop containing nucleoside triphosphate hydrolases"/>
    <property type="match status" value="1"/>
</dbReference>